<dbReference type="AlphaFoldDB" id="Q47H13"/>
<comment type="similarity">
    <text evidence="1 2">Belongs to the OprB family.</text>
</comment>
<name>Q47H13_DECAR</name>
<dbReference type="InterPro" id="IPR038673">
    <property type="entry name" value="OprB_sf"/>
</dbReference>
<feature type="signal peptide" evidence="2">
    <location>
        <begin position="1"/>
        <end position="21"/>
    </location>
</feature>
<dbReference type="KEGG" id="dar:Daro_1112"/>
<feature type="compositionally biased region" description="Polar residues" evidence="3">
    <location>
        <begin position="53"/>
        <end position="63"/>
    </location>
</feature>
<organism evidence="4">
    <name type="scientific">Dechloromonas aromatica (strain RCB)</name>
    <dbReference type="NCBI Taxonomy" id="159087"/>
    <lineage>
        <taxon>Bacteria</taxon>
        <taxon>Pseudomonadati</taxon>
        <taxon>Pseudomonadota</taxon>
        <taxon>Betaproteobacteria</taxon>
        <taxon>Rhodocyclales</taxon>
        <taxon>Azonexaceae</taxon>
        <taxon>Dechloromonas</taxon>
    </lineage>
</organism>
<proteinExistence type="inferred from homology"/>
<dbReference type="OrthoDB" id="5755240at2"/>
<evidence type="ECO:0000256" key="2">
    <source>
        <dbReference type="RuleBase" id="RU363072"/>
    </source>
</evidence>
<dbReference type="Gene3D" id="2.40.160.180">
    <property type="entry name" value="Carbohydrate-selective porin OprB"/>
    <property type="match status" value="1"/>
</dbReference>
<dbReference type="Pfam" id="PF04966">
    <property type="entry name" value="OprB"/>
    <property type="match status" value="1"/>
</dbReference>
<dbReference type="GO" id="GO:0008643">
    <property type="term" value="P:carbohydrate transport"/>
    <property type="evidence" value="ECO:0007669"/>
    <property type="project" value="InterPro"/>
</dbReference>
<dbReference type="STRING" id="159087.Daro_1112"/>
<dbReference type="GO" id="GO:0015288">
    <property type="term" value="F:porin activity"/>
    <property type="evidence" value="ECO:0007669"/>
    <property type="project" value="InterPro"/>
</dbReference>
<accession>Q47H13</accession>
<evidence type="ECO:0000313" key="4">
    <source>
        <dbReference type="EMBL" id="AAZ45868.1"/>
    </source>
</evidence>
<reference evidence="4" key="1">
    <citation type="submission" date="2005-08" db="EMBL/GenBank/DDBJ databases">
        <title>Complete sequence of Dechloromonas aromatica RCB.</title>
        <authorList>
            <person name="Salinero K.K."/>
            <person name="Copeland A."/>
            <person name="Lucas S."/>
            <person name="Lapidus A."/>
            <person name="Barry K."/>
            <person name="Detter J.C."/>
            <person name="Glavina T."/>
            <person name="Hammon N."/>
            <person name="Israni S."/>
            <person name="Pitluck S."/>
            <person name="Di Bartolo G."/>
            <person name="Trong S."/>
            <person name="Schmutz J."/>
            <person name="Larimer F."/>
            <person name="Land M."/>
            <person name="Ivanova N."/>
            <person name="Richardson P."/>
        </authorList>
    </citation>
    <scope>NUCLEOTIDE SEQUENCE</scope>
    <source>
        <strain evidence="4">RCB</strain>
    </source>
</reference>
<keyword evidence="2" id="KW-0732">Signal</keyword>
<dbReference type="eggNOG" id="COG3659">
    <property type="taxonomic scope" value="Bacteria"/>
</dbReference>
<protein>
    <submittedName>
        <fullName evidence="4">Uncharacterized protein</fullName>
    </submittedName>
</protein>
<feature type="region of interest" description="Disordered" evidence="3">
    <location>
        <begin position="49"/>
        <end position="70"/>
    </location>
</feature>
<dbReference type="InterPro" id="IPR007049">
    <property type="entry name" value="Carb-sel_porin_OprB"/>
</dbReference>
<dbReference type="GO" id="GO:0016020">
    <property type="term" value="C:membrane"/>
    <property type="evidence" value="ECO:0007669"/>
    <property type="project" value="InterPro"/>
</dbReference>
<dbReference type="HOGENOM" id="CLU_553084_0_0_4"/>
<sequence length="490" mass="52977">MQLAKLTAALVAAGLALPALAAPDAATLQKLVERMEKLEARNAELEKEVQSLKGESTKLSQALESPRLSEDEPELTVRLKAVEKDALNMKKAAKIAEGLDGIKVGAALATVAQQARGLPDGIENGRSQLNYRADVSVELPLKPLGDIEHKLFAHLRMGQGLGLNAAFSNLGHFASAPNALAFRASGSSPDDSVTILGEAWYQANIPLPFLGFKPYSRETLQLTFGKMDIFGFFDQNAAAGDEAKQFLNSVFVHNPLLDAGREVGVDANGFQPGFVASYLNYFDKTQPWRLSVGMFGAGDRGSNYQHSLSSPLLMVQAEKQLKLFGGLTGNYRIYGWNRSQAADYTGELHKHTGIGASIDQRVGDGIKLFARYGKLVSGELPFNQAMTAGAEFSGSYWNRGADSIGIAGAWLQSGKGYRTSTATAYLDDAQSQIAYSFTPQGAEKLTEIYYRYRLSPQFELSPDFQYVTNGGGNSDAKSVKVFALRANIAY</sequence>
<feature type="chain" id="PRO_5004233206" evidence="2">
    <location>
        <begin position="22"/>
        <end position="490"/>
    </location>
</feature>
<gene>
    <name evidence="4" type="ordered locus">Daro_1112</name>
</gene>
<dbReference type="EMBL" id="CP000089">
    <property type="protein sequence ID" value="AAZ45868.1"/>
    <property type="molecule type" value="Genomic_DNA"/>
</dbReference>
<evidence type="ECO:0000256" key="1">
    <source>
        <dbReference type="ARBA" id="ARBA00008769"/>
    </source>
</evidence>
<evidence type="ECO:0000256" key="3">
    <source>
        <dbReference type="SAM" id="MobiDB-lite"/>
    </source>
</evidence>